<dbReference type="GO" id="GO:0016491">
    <property type="term" value="F:oxidoreductase activity"/>
    <property type="evidence" value="ECO:0007669"/>
    <property type="project" value="UniProtKB-KW"/>
</dbReference>
<accession>A0A2W5NQ62</accession>
<dbReference type="InterPro" id="IPR002347">
    <property type="entry name" value="SDR_fam"/>
</dbReference>
<dbReference type="PRINTS" id="PR00081">
    <property type="entry name" value="GDHRDH"/>
</dbReference>
<evidence type="ECO:0000256" key="1">
    <source>
        <dbReference type="ARBA" id="ARBA00006484"/>
    </source>
</evidence>
<sequence>MRDRTAIITGAGAGIGRGLVMHFAGLGWRVAALDIDEEALGELAALLPEDRFLPLPCDVGHEAQVRSAFARIGKWSEAAHLLVNNAGIADPVSGPLEDLTLASWQRWIDSSLNAAFLCTREALGLLRTGAPASVVHIASTRALQSEPDTYAYAASKGGLCALTHAMAVGLGPEIRVNAVLPGWIETGPWQKAAKRREPQHSAQDRAQHPVGRVGTVEDIAAAVEWLAGEGGGFVTGQEIVVDGGMTRKMIYI</sequence>
<evidence type="ECO:0000256" key="2">
    <source>
        <dbReference type="ARBA" id="ARBA00023002"/>
    </source>
</evidence>
<comment type="similarity">
    <text evidence="1">Belongs to the short-chain dehydrogenases/reductases (SDR) family.</text>
</comment>
<dbReference type="Pfam" id="PF13561">
    <property type="entry name" value="adh_short_C2"/>
    <property type="match status" value="1"/>
</dbReference>
<proteinExistence type="inferred from homology"/>
<gene>
    <name evidence="4" type="ORF">DI555_19190</name>
</gene>
<dbReference type="PANTHER" id="PTHR24321">
    <property type="entry name" value="DEHYDROGENASES, SHORT CHAIN"/>
    <property type="match status" value="1"/>
</dbReference>
<reference evidence="4 5" key="1">
    <citation type="submission" date="2017-08" db="EMBL/GenBank/DDBJ databases">
        <title>Infants hospitalized years apart are colonized by the same room-sourced microbial strains.</title>
        <authorList>
            <person name="Brooks B."/>
            <person name="Olm M.R."/>
            <person name="Firek B.A."/>
            <person name="Baker R."/>
            <person name="Thomas B.C."/>
            <person name="Morowitz M.J."/>
            <person name="Banfield J.F."/>
        </authorList>
    </citation>
    <scope>NUCLEOTIDE SEQUENCE [LARGE SCALE GENOMIC DNA]</scope>
    <source>
        <strain evidence="4">S2_005_002_R2_33</strain>
    </source>
</reference>
<evidence type="ECO:0000256" key="3">
    <source>
        <dbReference type="SAM" id="MobiDB-lite"/>
    </source>
</evidence>
<dbReference type="Proteomes" id="UP000249082">
    <property type="component" value="Unassembled WGS sequence"/>
</dbReference>
<dbReference type="EMBL" id="QFPX01000020">
    <property type="protein sequence ID" value="PZQ52835.1"/>
    <property type="molecule type" value="Genomic_DNA"/>
</dbReference>
<dbReference type="PRINTS" id="PR00080">
    <property type="entry name" value="SDRFAMILY"/>
</dbReference>
<dbReference type="AlphaFoldDB" id="A0A2W5NQ62"/>
<organism evidence="4 5">
    <name type="scientific">Novosphingobium pentaromativorans</name>
    <dbReference type="NCBI Taxonomy" id="205844"/>
    <lineage>
        <taxon>Bacteria</taxon>
        <taxon>Pseudomonadati</taxon>
        <taxon>Pseudomonadota</taxon>
        <taxon>Alphaproteobacteria</taxon>
        <taxon>Sphingomonadales</taxon>
        <taxon>Sphingomonadaceae</taxon>
        <taxon>Novosphingobium</taxon>
    </lineage>
</organism>
<feature type="region of interest" description="Disordered" evidence="3">
    <location>
        <begin position="190"/>
        <end position="209"/>
    </location>
</feature>
<dbReference type="FunFam" id="3.40.50.720:FF:000084">
    <property type="entry name" value="Short-chain dehydrogenase reductase"/>
    <property type="match status" value="1"/>
</dbReference>
<feature type="compositionally biased region" description="Basic and acidic residues" evidence="3">
    <location>
        <begin position="195"/>
        <end position="207"/>
    </location>
</feature>
<dbReference type="InterPro" id="IPR020904">
    <property type="entry name" value="Sc_DH/Rdtase_CS"/>
</dbReference>
<comment type="caution">
    <text evidence="4">The sequence shown here is derived from an EMBL/GenBank/DDBJ whole genome shotgun (WGS) entry which is preliminary data.</text>
</comment>
<evidence type="ECO:0000313" key="4">
    <source>
        <dbReference type="EMBL" id="PZQ52835.1"/>
    </source>
</evidence>
<dbReference type="Gene3D" id="3.40.50.720">
    <property type="entry name" value="NAD(P)-binding Rossmann-like Domain"/>
    <property type="match status" value="1"/>
</dbReference>
<protein>
    <submittedName>
        <fullName evidence="4">Short-chain dehydrogenase</fullName>
    </submittedName>
</protein>
<keyword evidence="2" id="KW-0560">Oxidoreductase</keyword>
<dbReference type="PROSITE" id="PS00061">
    <property type="entry name" value="ADH_SHORT"/>
    <property type="match status" value="1"/>
</dbReference>
<dbReference type="PANTHER" id="PTHR24321:SF8">
    <property type="entry name" value="ESTRADIOL 17-BETA-DEHYDROGENASE 8-RELATED"/>
    <property type="match status" value="1"/>
</dbReference>
<name>A0A2W5NQ62_9SPHN</name>
<dbReference type="InterPro" id="IPR036291">
    <property type="entry name" value="NAD(P)-bd_dom_sf"/>
</dbReference>
<evidence type="ECO:0000313" key="5">
    <source>
        <dbReference type="Proteomes" id="UP000249082"/>
    </source>
</evidence>
<dbReference type="SUPFAM" id="SSF51735">
    <property type="entry name" value="NAD(P)-binding Rossmann-fold domains"/>
    <property type="match status" value="1"/>
</dbReference>